<dbReference type="Proteomes" id="UP000824782">
    <property type="component" value="Unassembled WGS sequence"/>
</dbReference>
<proteinExistence type="predicted"/>
<name>A0AAV6ZTY0_ENGPU</name>
<accession>A0AAV6ZTY0</accession>
<reference evidence="1" key="1">
    <citation type="thesis" date="2020" institute="ProQuest LLC" country="789 East Eisenhower Parkway, Ann Arbor, MI, USA">
        <title>Comparative Genomics and Chromosome Evolution.</title>
        <authorList>
            <person name="Mudd A.B."/>
        </authorList>
    </citation>
    <scope>NUCLEOTIDE SEQUENCE</scope>
    <source>
        <strain evidence="1">237g6f4</strain>
        <tissue evidence="1">Blood</tissue>
    </source>
</reference>
<comment type="caution">
    <text evidence="1">The sequence shown here is derived from an EMBL/GenBank/DDBJ whole genome shotgun (WGS) entry which is preliminary data.</text>
</comment>
<dbReference type="AlphaFoldDB" id="A0AAV6ZTY0"/>
<protein>
    <submittedName>
        <fullName evidence="1">Uncharacterized protein</fullName>
    </submittedName>
</protein>
<evidence type="ECO:0000313" key="2">
    <source>
        <dbReference type="Proteomes" id="UP000824782"/>
    </source>
</evidence>
<gene>
    <name evidence="1" type="ORF">GDO81_004124</name>
</gene>
<dbReference type="EMBL" id="WNYA01000011">
    <property type="protein sequence ID" value="KAG8551463.1"/>
    <property type="molecule type" value="Genomic_DNA"/>
</dbReference>
<keyword evidence="2" id="KW-1185">Reference proteome</keyword>
<sequence>MRHITYNTGKFLHVSLSPVLQVKNGWDLCHKNPISDYLIRRKRIAGVASTITVSRTYSLICIHSHYYSGLLFKPELLITGS</sequence>
<evidence type="ECO:0000313" key="1">
    <source>
        <dbReference type="EMBL" id="KAG8551463.1"/>
    </source>
</evidence>
<organism evidence="1 2">
    <name type="scientific">Engystomops pustulosus</name>
    <name type="common">Tungara frog</name>
    <name type="synonym">Physalaemus pustulosus</name>
    <dbReference type="NCBI Taxonomy" id="76066"/>
    <lineage>
        <taxon>Eukaryota</taxon>
        <taxon>Metazoa</taxon>
        <taxon>Chordata</taxon>
        <taxon>Craniata</taxon>
        <taxon>Vertebrata</taxon>
        <taxon>Euteleostomi</taxon>
        <taxon>Amphibia</taxon>
        <taxon>Batrachia</taxon>
        <taxon>Anura</taxon>
        <taxon>Neobatrachia</taxon>
        <taxon>Hyloidea</taxon>
        <taxon>Leptodactylidae</taxon>
        <taxon>Leiuperinae</taxon>
        <taxon>Engystomops</taxon>
    </lineage>
</organism>